<dbReference type="PROSITE" id="PS50949">
    <property type="entry name" value="HTH_GNTR"/>
    <property type="match status" value="1"/>
</dbReference>
<keyword evidence="1" id="KW-0805">Transcription regulation</keyword>
<evidence type="ECO:0000313" key="6">
    <source>
        <dbReference type="Proteomes" id="UP000638648"/>
    </source>
</evidence>
<dbReference type="InterPro" id="IPR011711">
    <property type="entry name" value="GntR_C"/>
</dbReference>
<sequence length="265" mass="29613">MSPHTRDSLAAHLLDEILAGRITSGTKLPPERLLAQRFGLSRPIVREALRSLAERGFVEILPSRGTYVREAHPTDGARSLDTSFRRRNTTVRELSEARQMVETCAAALAATNATEVEIAAMRRCLDDLAMTTQVLEQARLDLAFHALVVRASHNTVIETMYASITTLTFELMLRSLSDRQVRQTGAPWHEGIWQAIRDRDDKRAAAAMQEHLDKAKALYGSDFERSVDQVAQRELQRMLGPSASLEGLLDDIARRHASFVRSPLS</sequence>
<keyword evidence="5" id="KW-0670">Pyruvate</keyword>
<keyword evidence="2" id="KW-0238">DNA-binding</keyword>
<evidence type="ECO:0000256" key="1">
    <source>
        <dbReference type="ARBA" id="ARBA00023015"/>
    </source>
</evidence>
<dbReference type="Pfam" id="PF07729">
    <property type="entry name" value="FCD"/>
    <property type="match status" value="1"/>
</dbReference>
<evidence type="ECO:0000256" key="3">
    <source>
        <dbReference type="ARBA" id="ARBA00023163"/>
    </source>
</evidence>
<evidence type="ECO:0000259" key="4">
    <source>
        <dbReference type="PROSITE" id="PS50949"/>
    </source>
</evidence>
<dbReference type="Proteomes" id="UP000638648">
    <property type="component" value="Unassembled WGS sequence"/>
</dbReference>
<dbReference type="PANTHER" id="PTHR43537:SF5">
    <property type="entry name" value="UXU OPERON TRANSCRIPTIONAL REGULATOR"/>
    <property type="match status" value="1"/>
</dbReference>
<organism evidence="5 6">
    <name type="scientific">Actinopolymorpha pittospori</name>
    <dbReference type="NCBI Taxonomy" id="648752"/>
    <lineage>
        <taxon>Bacteria</taxon>
        <taxon>Bacillati</taxon>
        <taxon>Actinomycetota</taxon>
        <taxon>Actinomycetes</taxon>
        <taxon>Propionibacteriales</taxon>
        <taxon>Actinopolymorphaceae</taxon>
        <taxon>Actinopolymorpha</taxon>
    </lineage>
</organism>
<dbReference type="RefSeq" id="WP_192755513.1">
    <property type="nucleotide sequence ID" value="NZ_BAABJL010000194.1"/>
</dbReference>
<dbReference type="InterPro" id="IPR000524">
    <property type="entry name" value="Tscrpt_reg_HTH_GntR"/>
</dbReference>
<dbReference type="GO" id="GO:0003677">
    <property type="term" value="F:DNA binding"/>
    <property type="evidence" value="ECO:0007669"/>
    <property type="project" value="UniProtKB-KW"/>
</dbReference>
<dbReference type="PANTHER" id="PTHR43537">
    <property type="entry name" value="TRANSCRIPTIONAL REGULATOR, GNTR FAMILY"/>
    <property type="match status" value="1"/>
</dbReference>
<dbReference type="Gene3D" id="1.20.120.530">
    <property type="entry name" value="GntR ligand-binding domain-like"/>
    <property type="match status" value="1"/>
</dbReference>
<comment type="caution">
    <text evidence="5">The sequence shown here is derived from an EMBL/GenBank/DDBJ whole genome shotgun (WGS) entry which is preliminary data.</text>
</comment>
<evidence type="ECO:0000256" key="2">
    <source>
        <dbReference type="ARBA" id="ARBA00023125"/>
    </source>
</evidence>
<dbReference type="InterPro" id="IPR036390">
    <property type="entry name" value="WH_DNA-bd_sf"/>
</dbReference>
<dbReference type="SUPFAM" id="SSF46785">
    <property type="entry name" value="Winged helix' DNA-binding domain"/>
    <property type="match status" value="1"/>
</dbReference>
<dbReference type="InterPro" id="IPR036388">
    <property type="entry name" value="WH-like_DNA-bd_sf"/>
</dbReference>
<accession>A0A927N4Z8</accession>
<dbReference type="SMART" id="SM00895">
    <property type="entry name" value="FCD"/>
    <property type="match status" value="1"/>
</dbReference>
<dbReference type="CDD" id="cd07377">
    <property type="entry name" value="WHTH_GntR"/>
    <property type="match status" value="1"/>
</dbReference>
<name>A0A927N4Z8_9ACTN</name>
<dbReference type="SUPFAM" id="SSF48008">
    <property type="entry name" value="GntR ligand-binding domain-like"/>
    <property type="match status" value="1"/>
</dbReference>
<dbReference type="Pfam" id="PF00392">
    <property type="entry name" value="GntR"/>
    <property type="match status" value="1"/>
</dbReference>
<dbReference type="GO" id="GO:0003700">
    <property type="term" value="F:DNA-binding transcription factor activity"/>
    <property type="evidence" value="ECO:0007669"/>
    <property type="project" value="InterPro"/>
</dbReference>
<evidence type="ECO:0000313" key="5">
    <source>
        <dbReference type="EMBL" id="MBE1612476.1"/>
    </source>
</evidence>
<dbReference type="PRINTS" id="PR00035">
    <property type="entry name" value="HTHGNTR"/>
</dbReference>
<protein>
    <submittedName>
        <fullName evidence="5">GntR family transcriptional repressor for pyruvate dehydrogenase complex</fullName>
    </submittedName>
</protein>
<reference evidence="5" key="1">
    <citation type="submission" date="2020-10" db="EMBL/GenBank/DDBJ databases">
        <title>Sequencing the genomes of 1000 actinobacteria strains.</title>
        <authorList>
            <person name="Klenk H.-P."/>
        </authorList>
    </citation>
    <scope>NUCLEOTIDE SEQUENCE</scope>
    <source>
        <strain evidence="5">DSM 45354</strain>
    </source>
</reference>
<dbReference type="EMBL" id="JADBEM010000001">
    <property type="protein sequence ID" value="MBE1612476.1"/>
    <property type="molecule type" value="Genomic_DNA"/>
</dbReference>
<keyword evidence="6" id="KW-1185">Reference proteome</keyword>
<dbReference type="Gene3D" id="1.10.10.10">
    <property type="entry name" value="Winged helix-like DNA-binding domain superfamily/Winged helix DNA-binding domain"/>
    <property type="match status" value="1"/>
</dbReference>
<feature type="domain" description="HTH gntR-type" evidence="4">
    <location>
        <begin position="3"/>
        <end position="71"/>
    </location>
</feature>
<gene>
    <name evidence="5" type="ORF">HEB94_009324</name>
</gene>
<keyword evidence="3" id="KW-0804">Transcription</keyword>
<dbReference type="AlphaFoldDB" id="A0A927N4Z8"/>
<dbReference type="SMART" id="SM00345">
    <property type="entry name" value="HTH_GNTR"/>
    <property type="match status" value="1"/>
</dbReference>
<dbReference type="InterPro" id="IPR008920">
    <property type="entry name" value="TF_FadR/GntR_C"/>
</dbReference>
<proteinExistence type="predicted"/>